<dbReference type="Proteomes" id="UP001595989">
    <property type="component" value="Unassembled WGS sequence"/>
</dbReference>
<feature type="signal peptide" evidence="1">
    <location>
        <begin position="1"/>
        <end position="21"/>
    </location>
</feature>
<evidence type="ECO:0000313" key="3">
    <source>
        <dbReference type="Proteomes" id="UP001595989"/>
    </source>
</evidence>
<dbReference type="EMBL" id="JBHSFU010000007">
    <property type="protein sequence ID" value="MFC4559155.1"/>
    <property type="molecule type" value="Genomic_DNA"/>
</dbReference>
<dbReference type="RefSeq" id="WP_390296723.1">
    <property type="nucleotide sequence ID" value="NZ_JBHSFU010000007.1"/>
</dbReference>
<evidence type="ECO:0000313" key="2">
    <source>
        <dbReference type="EMBL" id="MFC4559155.1"/>
    </source>
</evidence>
<comment type="caution">
    <text evidence="2">The sequence shown here is derived from an EMBL/GenBank/DDBJ whole genome shotgun (WGS) entry which is preliminary data.</text>
</comment>
<gene>
    <name evidence="2" type="ORF">ACFO3D_13230</name>
</gene>
<sequence length="119" mass="13516">MANGKSLLLGFMVGGAVSAAATLLSTPNSGQDFRNRAKEQSLEWREMLENIKVDGLRLKKQITETSREGAALIKELTEEMKSSVEEWKQTVEPHQENIHEYLEQIESSLRDLEDKLKKE</sequence>
<keyword evidence="1" id="KW-0732">Signal</keyword>
<dbReference type="PANTHER" id="PTHR35792:SF3">
    <property type="entry name" value="IG HYPOTHETICAL 17707"/>
    <property type="match status" value="1"/>
</dbReference>
<proteinExistence type="predicted"/>
<keyword evidence="3" id="KW-1185">Reference proteome</keyword>
<dbReference type="InterPro" id="IPR052928">
    <property type="entry name" value="Desiccation-related_membrane"/>
</dbReference>
<dbReference type="Pfam" id="PF12732">
    <property type="entry name" value="YtxH"/>
    <property type="match status" value="1"/>
</dbReference>
<reference evidence="3" key="1">
    <citation type="journal article" date="2019" name="Int. J. Syst. Evol. Microbiol.">
        <title>The Global Catalogue of Microorganisms (GCM) 10K type strain sequencing project: providing services to taxonomists for standard genome sequencing and annotation.</title>
        <authorList>
            <consortium name="The Broad Institute Genomics Platform"/>
            <consortium name="The Broad Institute Genome Sequencing Center for Infectious Disease"/>
            <person name="Wu L."/>
            <person name="Ma J."/>
        </authorList>
    </citation>
    <scope>NUCLEOTIDE SEQUENCE [LARGE SCALE GENOMIC DNA]</scope>
    <source>
        <strain evidence="3">CGMCC 4.7426</strain>
    </source>
</reference>
<organism evidence="2 3">
    <name type="scientific">Virgibacillus kekensis</name>
    <dbReference type="NCBI Taxonomy" id="202261"/>
    <lineage>
        <taxon>Bacteria</taxon>
        <taxon>Bacillati</taxon>
        <taxon>Bacillota</taxon>
        <taxon>Bacilli</taxon>
        <taxon>Bacillales</taxon>
        <taxon>Bacillaceae</taxon>
        <taxon>Virgibacillus</taxon>
    </lineage>
</organism>
<feature type="chain" id="PRO_5045888540" evidence="1">
    <location>
        <begin position="22"/>
        <end position="119"/>
    </location>
</feature>
<accession>A0ABV9DMC2</accession>
<protein>
    <submittedName>
        <fullName evidence="2">YtxH domain-containing protein</fullName>
    </submittedName>
</protein>
<dbReference type="InterPro" id="IPR024623">
    <property type="entry name" value="YtxH"/>
</dbReference>
<dbReference type="PANTHER" id="PTHR35792">
    <property type="entry name" value="GENERAL STRESS PROTEIN"/>
    <property type="match status" value="1"/>
</dbReference>
<evidence type="ECO:0000256" key="1">
    <source>
        <dbReference type="SAM" id="SignalP"/>
    </source>
</evidence>
<name>A0ABV9DMC2_9BACI</name>